<proteinExistence type="predicted"/>
<organism evidence="1 2">
    <name type="scientific">Pseudomonas orientalis</name>
    <dbReference type="NCBI Taxonomy" id="76758"/>
    <lineage>
        <taxon>Bacteria</taxon>
        <taxon>Pseudomonadati</taxon>
        <taxon>Pseudomonadota</taxon>
        <taxon>Gammaproteobacteria</taxon>
        <taxon>Pseudomonadales</taxon>
        <taxon>Pseudomonadaceae</taxon>
        <taxon>Pseudomonas</taxon>
    </lineage>
</organism>
<sequence length="67" mass="7710">MSKTWKTNTVKKGSKKRSLDYEPNIGDEIYYDDIGGNPALEKVVRKIYDETIGEIVIYLEPSQNPYP</sequence>
<gene>
    <name evidence="1" type="ORF">EUX57_19260</name>
</gene>
<reference evidence="1 2" key="1">
    <citation type="submission" date="2019-02" db="EMBL/GenBank/DDBJ databases">
        <title>Pseudomonas spp from wheat grain.</title>
        <authorList>
            <person name="Cho G.-S."/>
            <person name="Franz C.M.A.P."/>
        </authorList>
    </citation>
    <scope>NUCLEOTIDE SEQUENCE [LARGE SCALE GENOMIC DNA]</scope>
    <source>
        <strain evidence="1 2">133NRW</strain>
    </source>
</reference>
<dbReference type="AlphaFoldDB" id="A0A4Q7CVZ0"/>
<evidence type="ECO:0000313" key="1">
    <source>
        <dbReference type="EMBL" id="RZI30093.1"/>
    </source>
</evidence>
<dbReference type="Proteomes" id="UP000293369">
    <property type="component" value="Unassembled WGS sequence"/>
</dbReference>
<dbReference type="EMBL" id="SGFE01000041">
    <property type="protein sequence ID" value="RZI30093.1"/>
    <property type="molecule type" value="Genomic_DNA"/>
</dbReference>
<protein>
    <submittedName>
        <fullName evidence="1">Uncharacterized protein</fullName>
    </submittedName>
</protein>
<comment type="caution">
    <text evidence="1">The sequence shown here is derived from an EMBL/GenBank/DDBJ whole genome shotgun (WGS) entry which is preliminary data.</text>
</comment>
<dbReference type="RefSeq" id="WP_065893630.1">
    <property type="nucleotide sequence ID" value="NZ_CAXAOR010000011.1"/>
</dbReference>
<accession>A0A4Q7CVZ0</accession>
<name>A0A4Q7CVZ0_9PSED</name>
<evidence type="ECO:0000313" key="2">
    <source>
        <dbReference type="Proteomes" id="UP000293369"/>
    </source>
</evidence>